<dbReference type="AlphaFoldDB" id="A0A1V4L004"/>
<accession>A0A1V4L004</accession>
<gene>
    <name evidence="1" type="ORF">AV530_017859</name>
</gene>
<name>A0A1V4L004_PATFA</name>
<evidence type="ECO:0000313" key="1">
    <source>
        <dbReference type="EMBL" id="OPJ89972.1"/>
    </source>
</evidence>
<comment type="caution">
    <text evidence="1">The sequence shown here is derived from an EMBL/GenBank/DDBJ whole genome shotgun (WGS) entry which is preliminary data.</text>
</comment>
<evidence type="ECO:0000313" key="2">
    <source>
        <dbReference type="Proteomes" id="UP000190648"/>
    </source>
</evidence>
<dbReference type="OrthoDB" id="10055367at2759"/>
<sequence>MGVSRHCASSAWSRHQVTLTAEESPPLSLANLAGTRTVGEGTRFSSPRELLFTAFHTLPRDVYYWVLPAPFTGDKPHHIPPHR</sequence>
<protein>
    <submittedName>
        <fullName evidence="1">Uncharacterized protein</fullName>
    </submittedName>
</protein>
<dbReference type="EMBL" id="LSYS01000757">
    <property type="protein sequence ID" value="OPJ89972.1"/>
    <property type="molecule type" value="Genomic_DNA"/>
</dbReference>
<keyword evidence="2" id="KW-1185">Reference proteome</keyword>
<dbReference type="Proteomes" id="UP000190648">
    <property type="component" value="Unassembled WGS sequence"/>
</dbReference>
<organism evidence="1 2">
    <name type="scientific">Patagioenas fasciata monilis</name>
    <dbReference type="NCBI Taxonomy" id="372326"/>
    <lineage>
        <taxon>Eukaryota</taxon>
        <taxon>Metazoa</taxon>
        <taxon>Chordata</taxon>
        <taxon>Craniata</taxon>
        <taxon>Vertebrata</taxon>
        <taxon>Euteleostomi</taxon>
        <taxon>Archelosauria</taxon>
        <taxon>Archosauria</taxon>
        <taxon>Dinosauria</taxon>
        <taxon>Saurischia</taxon>
        <taxon>Theropoda</taxon>
        <taxon>Coelurosauria</taxon>
        <taxon>Aves</taxon>
        <taxon>Neognathae</taxon>
        <taxon>Neoaves</taxon>
        <taxon>Columbimorphae</taxon>
        <taxon>Columbiformes</taxon>
        <taxon>Columbidae</taxon>
        <taxon>Patagioenas</taxon>
    </lineage>
</organism>
<dbReference type="STRING" id="372326.A0A1V4L004"/>
<reference evidence="1 2" key="1">
    <citation type="submission" date="2016-02" db="EMBL/GenBank/DDBJ databases">
        <title>Band-tailed pigeon sequencing and assembly.</title>
        <authorList>
            <person name="Soares A.E."/>
            <person name="Novak B.J."/>
            <person name="Rice E.S."/>
            <person name="O'Connell B."/>
            <person name="Chang D."/>
            <person name="Weber S."/>
            <person name="Shapiro B."/>
        </authorList>
    </citation>
    <scope>NUCLEOTIDE SEQUENCE [LARGE SCALE GENOMIC DNA]</scope>
    <source>
        <strain evidence="1">BTP2013</strain>
        <tissue evidence="1">Blood</tissue>
    </source>
</reference>
<proteinExistence type="predicted"/>